<organism evidence="8 9">
    <name type="scientific">Globodera pallida</name>
    <name type="common">Potato cyst nematode worm</name>
    <name type="synonym">Heterodera pallida</name>
    <dbReference type="NCBI Taxonomy" id="36090"/>
    <lineage>
        <taxon>Eukaryota</taxon>
        <taxon>Metazoa</taxon>
        <taxon>Ecdysozoa</taxon>
        <taxon>Nematoda</taxon>
        <taxon>Chromadorea</taxon>
        <taxon>Rhabditida</taxon>
        <taxon>Tylenchina</taxon>
        <taxon>Tylenchomorpha</taxon>
        <taxon>Tylenchoidea</taxon>
        <taxon>Heteroderidae</taxon>
        <taxon>Heteroderinae</taxon>
        <taxon>Globodera</taxon>
    </lineage>
</organism>
<evidence type="ECO:0000256" key="1">
    <source>
        <dbReference type="ARBA" id="ARBA00004141"/>
    </source>
</evidence>
<reference evidence="9" key="2">
    <citation type="submission" date="2016-06" db="UniProtKB">
        <authorList>
            <consortium name="WormBaseParasite"/>
        </authorList>
    </citation>
    <scope>IDENTIFICATION</scope>
</reference>
<evidence type="ECO:0000256" key="6">
    <source>
        <dbReference type="SAM" id="Phobius"/>
    </source>
</evidence>
<protein>
    <submittedName>
        <fullName evidence="9">MFS domain-containing protein</fullName>
    </submittedName>
</protein>
<feature type="transmembrane region" description="Helical" evidence="6">
    <location>
        <begin position="480"/>
        <end position="498"/>
    </location>
</feature>
<comment type="subcellular location">
    <subcellularLocation>
        <location evidence="1">Membrane</location>
        <topology evidence="1">Multi-pass membrane protein</topology>
    </subcellularLocation>
</comment>
<reference evidence="8" key="1">
    <citation type="submission" date="2014-05" db="EMBL/GenBank/DDBJ databases">
        <title>The genome and life-stage specific transcriptomes of Globodera pallida elucidate key aspects of plant parasitism by a cyst nematode.</title>
        <authorList>
            <person name="Cotton J.A."/>
            <person name="Lilley C.J."/>
            <person name="Jones L.M."/>
            <person name="Kikuchi T."/>
            <person name="Reid A.J."/>
            <person name="Thorpe P."/>
            <person name="Tsai I.J."/>
            <person name="Beasley H."/>
            <person name="Blok V."/>
            <person name="Cock P.J.A."/>
            <person name="Van den Akker S.E."/>
            <person name="Holroyd N."/>
            <person name="Hunt M."/>
            <person name="Mantelin S."/>
            <person name="Naghra H."/>
            <person name="Pain A."/>
            <person name="Palomares-Rius J.E."/>
            <person name="Zarowiecki M."/>
            <person name="Berriman M."/>
            <person name="Jones J.T."/>
            <person name="Urwin P.E."/>
        </authorList>
    </citation>
    <scope>NUCLEOTIDE SEQUENCE [LARGE SCALE GENOMIC DNA]</scope>
    <source>
        <strain evidence="8">Lindley</strain>
    </source>
</reference>
<dbReference type="PROSITE" id="PS50850">
    <property type="entry name" value="MFS"/>
    <property type="match status" value="1"/>
</dbReference>
<dbReference type="InterPro" id="IPR020846">
    <property type="entry name" value="MFS_dom"/>
</dbReference>
<dbReference type="Pfam" id="PF04889">
    <property type="entry name" value="Cwf_Cwc_15"/>
    <property type="match status" value="2"/>
</dbReference>
<evidence type="ECO:0000313" key="8">
    <source>
        <dbReference type="Proteomes" id="UP000050741"/>
    </source>
</evidence>
<keyword evidence="4 6" id="KW-0472">Membrane</keyword>
<keyword evidence="8" id="KW-1185">Reference proteome</keyword>
<evidence type="ECO:0000256" key="2">
    <source>
        <dbReference type="ARBA" id="ARBA00022692"/>
    </source>
</evidence>
<name>A0A183C0V9_GLOPA</name>
<feature type="transmembrane region" description="Helical" evidence="6">
    <location>
        <begin position="413"/>
        <end position="434"/>
    </location>
</feature>
<feature type="transmembrane region" description="Helical" evidence="6">
    <location>
        <begin position="298"/>
        <end position="321"/>
    </location>
</feature>
<feature type="transmembrane region" description="Helical" evidence="6">
    <location>
        <begin position="259"/>
        <end position="277"/>
    </location>
</feature>
<dbReference type="AlphaFoldDB" id="A0A183C0V9"/>
<feature type="compositionally biased region" description="Basic and acidic residues" evidence="5">
    <location>
        <begin position="49"/>
        <end position="79"/>
    </location>
</feature>
<feature type="compositionally biased region" description="Acidic residues" evidence="5">
    <location>
        <begin position="89"/>
        <end position="101"/>
    </location>
</feature>
<evidence type="ECO:0000256" key="3">
    <source>
        <dbReference type="ARBA" id="ARBA00022989"/>
    </source>
</evidence>
<dbReference type="PANTHER" id="PTHR43184:SF2">
    <property type="entry name" value="MAJOR FACILITATOR SUPERFAMILY (MFS) PROFILE DOMAIN-CONTAINING PROTEIN"/>
    <property type="match status" value="1"/>
</dbReference>
<dbReference type="InterPro" id="IPR036259">
    <property type="entry name" value="MFS_trans_sf"/>
</dbReference>
<evidence type="ECO:0000256" key="4">
    <source>
        <dbReference type="ARBA" id="ARBA00023136"/>
    </source>
</evidence>
<feature type="region of interest" description="Disordered" evidence="5">
    <location>
        <begin position="1"/>
        <end position="101"/>
    </location>
</feature>
<dbReference type="GO" id="GO:0022857">
    <property type="term" value="F:transmembrane transporter activity"/>
    <property type="evidence" value="ECO:0007669"/>
    <property type="project" value="InterPro"/>
</dbReference>
<feature type="transmembrane region" description="Helical" evidence="6">
    <location>
        <begin position="230"/>
        <end position="253"/>
    </location>
</feature>
<feature type="transmembrane region" description="Helical" evidence="6">
    <location>
        <begin position="555"/>
        <end position="575"/>
    </location>
</feature>
<keyword evidence="2 6" id="KW-0812">Transmembrane</keyword>
<evidence type="ECO:0000313" key="9">
    <source>
        <dbReference type="WBParaSite" id="GPLIN_000650200"/>
    </source>
</evidence>
<feature type="transmembrane region" description="Helical" evidence="6">
    <location>
        <begin position="201"/>
        <end position="223"/>
    </location>
</feature>
<dbReference type="GO" id="GO:0005681">
    <property type="term" value="C:spliceosomal complex"/>
    <property type="evidence" value="ECO:0007669"/>
    <property type="project" value="InterPro"/>
</dbReference>
<dbReference type="SUPFAM" id="SSF103473">
    <property type="entry name" value="MFS general substrate transporter"/>
    <property type="match status" value="1"/>
</dbReference>
<keyword evidence="3 6" id="KW-1133">Transmembrane helix</keyword>
<feature type="domain" description="Major facilitator superfamily (MFS) profile" evidence="7">
    <location>
        <begin position="161"/>
        <end position="579"/>
    </location>
</feature>
<dbReference type="GO" id="GO:0000398">
    <property type="term" value="P:mRNA splicing, via spliceosome"/>
    <property type="evidence" value="ECO:0007669"/>
    <property type="project" value="InterPro"/>
</dbReference>
<dbReference type="WBParaSite" id="GPLIN_000650200">
    <property type="protein sequence ID" value="GPLIN_000650200"/>
    <property type="gene ID" value="GPLIN_000650200"/>
</dbReference>
<evidence type="ECO:0000256" key="5">
    <source>
        <dbReference type="SAM" id="MobiDB-lite"/>
    </source>
</evidence>
<proteinExistence type="predicted"/>
<dbReference type="PANTHER" id="PTHR43184">
    <property type="entry name" value="MAJOR FACILITATOR SUPERFAMILY TRANSPORTER 16, ISOFORM B"/>
    <property type="match status" value="1"/>
</dbReference>
<dbReference type="Gene3D" id="1.20.1250.20">
    <property type="entry name" value="MFS general substrate transporter like domains"/>
    <property type="match status" value="2"/>
</dbReference>
<dbReference type="InterPro" id="IPR006973">
    <property type="entry name" value="Cwf_Cwc_15"/>
</dbReference>
<sequence length="607" mass="67965">MTTAHRPTFDTAKGGTGRNEGDLAKLSQQYSSRDMPSHMTLKYRQKGQAHPEEVVAKNLRRDIEERELHPRDRRSRDSFESLGGQKTLDEDDSDLDDDSENEAELMAELERIRKERAAERASRDAKEREEQERIREENILHGNPLLNPASSEFKPMGLFSYALYHASRKTLSGVKSSLLDDWLNGTTHRPLFHDPTSAQTFLGLLDALFMFCYAFALVFWGWLGDRFNPLGVVAFGMVGSAVTLIAFGSVPFWLHFYSIVWYLLTYALFGVVQACGWPNEVAIMANWFPKTNRGFIMGMWAACQPFGNILGALIISLVLPLGYENAFAFNALLILIGAFLLLIFVSPKPPHSTEVPIPPPPIESRERQPTNGIVGGSSSDEDDFSGTPIFRTSSQPSNIRAVTMCEALLLPSVLPYCLCNACLKFVNYAFFFWLPFYLTFKYQWPETEANQLSIWYDIGGIVGSVLGGMASDRLGHRSPIILLMLVISLPLLFVYSGLGPYNLIVGTIAVDLGSQPALANNAEAMSTVTGLIDGIGSAGSALGQLFVPMIQNRLGWVWVFQLFVLMNIFSAMCLIRRFFHDVRLFYLSLRPRENEHRQENEPLISAD</sequence>
<feature type="region of interest" description="Disordered" evidence="5">
    <location>
        <begin position="355"/>
        <end position="387"/>
    </location>
</feature>
<dbReference type="GO" id="GO:0005789">
    <property type="term" value="C:endoplasmic reticulum membrane"/>
    <property type="evidence" value="ECO:0007669"/>
    <property type="project" value="TreeGrafter"/>
</dbReference>
<evidence type="ECO:0000259" key="7">
    <source>
        <dbReference type="PROSITE" id="PS50850"/>
    </source>
</evidence>
<feature type="transmembrane region" description="Helical" evidence="6">
    <location>
        <begin position="327"/>
        <end position="345"/>
    </location>
</feature>
<dbReference type="InterPro" id="IPR011701">
    <property type="entry name" value="MFS"/>
</dbReference>
<accession>A0A183C0V9</accession>
<dbReference type="Proteomes" id="UP000050741">
    <property type="component" value="Unassembled WGS sequence"/>
</dbReference>
<dbReference type="Pfam" id="PF07690">
    <property type="entry name" value="MFS_1"/>
    <property type="match status" value="1"/>
</dbReference>